<dbReference type="OrthoDB" id="10255512at2759"/>
<dbReference type="InParanoid" id="A0A6P7KIM9"/>
<dbReference type="SMART" id="SM00034">
    <property type="entry name" value="CLECT"/>
    <property type="match status" value="1"/>
</dbReference>
<dbReference type="Gene3D" id="3.10.100.10">
    <property type="entry name" value="Mannose-Binding Protein A, subunit A"/>
    <property type="match status" value="1"/>
</dbReference>
<evidence type="ECO:0000256" key="1">
    <source>
        <dbReference type="ARBA" id="ARBA00022734"/>
    </source>
</evidence>
<dbReference type="AlphaFoldDB" id="A0A6P7KIM9"/>
<dbReference type="PANTHER" id="PTHR24024">
    <property type="entry name" value="PULMONARY SURFACTANT-ASSOCIATED PROTEIN A"/>
    <property type="match status" value="1"/>
</dbReference>
<proteinExistence type="predicted"/>
<dbReference type="InterPro" id="IPR001304">
    <property type="entry name" value="C-type_lectin-like"/>
</dbReference>
<dbReference type="GO" id="GO:0005581">
    <property type="term" value="C:collagen trimer"/>
    <property type="evidence" value="ECO:0007669"/>
    <property type="project" value="UniProtKB-KW"/>
</dbReference>
<dbReference type="InterPro" id="IPR016187">
    <property type="entry name" value="CTDL_fold"/>
</dbReference>
<protein>
    <submittedName>
        <fullName evidence="6">Mannose-binding protein-like</fullName>
    </submittedName>
</protein>
<gene>
    <name evidence="6" type="primary">LOC114452230</name>
</gene>
<evidence type="ECO:0000313" key="6">
    <source>
        <dbReference type="RefSeq" id="XP_028287226.1"/>
    </source>
</evidence>
<keyword evidence="2" id="KW-0106">Calcium</keyword>
<reference evidence="6" key="1">
    <citation type="submission" date="2025-08" db="UniProtKB">
        <authorList>
            <consortium name="RefSeq"/>
        </authorList>
    </citation>
    <scope>IDENTIFICATION</scope>
</reference>
<dbReference type="GO" id="GO:0005615">
    <property type="term" value="C:extracellular space"/>
    <property type="evidence" value="ECO:0007669"/>
    <property type="project" value="TreeGrafter"/>
</dbReference>
<dbReference type="GO" id="GO:0030246">
    <property type="term" value="F:carbohydrate binding"/>
    <property type="evidence" value="ECO:0007669"/>
    <property type="project" value="UniProtKB-KW"/>
</dbReference>
<dbReference type="Pfam" id="PF00059">
    <property type="entry name" value="Lectin_C"/>
    <property type="match status" value="1"/>
</dbReference>
<dbReference type="Pfam" id="PF01391">
    <property type="entry name" value="Collagen"/>
    <property type="match status" value="1"/>
</dbReference>
<keyword evidence="1" id="KW-0430">Lectin</keyword>
<sequence>MSSRRFTYFSLEAVKKQHGLQITPQLYGLRCKMRLLLSLLVFCLTAPCGRSQEECLAGPKGARGKPGFVGATGMPGERGLSGNPGLPGVKGEQGDEGLVGIPGLPGLPGRQTMCSEGSAFGCSDVYAVKKNLANLELAISYDFVRGIGQKYFVSLKKRGSFSKALEFCSQRGLELALPQSEEENSILTEVFEEYSDRGVWIGVNNKWAEGKFRADMKNQPLTFSKWAEGQPDRSIRGTGCTMLKNDGMWRVTDECSSSSYIICQR</sequence>
<keyword evidence="5" id="KW-1185">Reference proteome</keyword>
<dbReference type="PROSITE" id="PS50041">
    <property type="entry name" value="C_TYPE_LECTIN_2"/>
    <property type="match status" value="1"/>
</dbReference>
<dbReference type="InterPro" id="IPR008160">
    <property type="entry name" value="Collagen"/>
</dbReference>
<evidence type="ECO:0000313" key="5">
    <source>
        <dbReference type="Proteomes" id="UP000515145"/>
    </source>
</evidence>
<evidence type="ECO:0000259" key="4">
    <source>
        <dbReference type="PROSITE" id="PS50041"/>
    </source>
</evidence>
<dbReference type="InterPro" id="IPR016186">
    <property type="entry name" value="C-type_lectin-like/link_sf"/>
</dbReference>
<evidence type="ECO:0000256" key="3">
    <source>
        <dbReference type="ARBA" id="ARBA00023119"/>
    </source>
</evidence>
<dbReference type="RefSeq" id="XP_028287226.1">
    <property type="nucleotide sequence ID" value="XM_028431425.1"/>
</dbReference>
<name>A0A6P7KIM9_9TELE</name>
<dbReference type="GO" id="GO:0005771">
    <property type="term" value="C:multivesicular body"/>
    <property type="evidence" value="ECO:0007669"/>
    <property type="project" value="TreeGrafter"/>
</dbReference>
<dbReference type="GeneID" id="114452230"/>
<dbReference type="InterPro" id="IPR051077">
    <property type="entry name" value="Ca-dependent_lectin"/>
</dbReference>
<keyword evidence="3" id="KW-0176">Collagen</keyword>
<organism evidence="5 6">
    <name type="scientific">Parambassis ranga</name>
    <name type="common">Indian glassy fish</name>
    <dbReference type="NCBI Taxonomy" id="210632"/>
    <lineage>
        <taxon>Eukaryota</taxon>
        <taxon>Metazoa</taxon>
        <taxon>Chordata</taxon>
        <taxon>Craniata</taxon>
        <taxon>Vertebrata</taxon>
        <taxon>Euteleostomi</taxon>
        <taxon>Actinopterygii</taxon>
        <taxon>Neopterygii</taxon>
        <taxon>Teleostei</taxon>
        <taxon>Neoteleostei</taxon>
        <taxon>Acanthomorphata</taxon>
        <taxon>Ovalentaria</taxon>
        <taxon>Ambassidae</taxon>
        <taxon>Parambassis</taxon>
    </lineage>
</organism>
<evidence type="ECO:0000256" key="2">
    <source>
        <dbReference type="ARBA" id="ARBA00022837"/>
    </source>
</evidence>
<dbReference type="PANTHER" id="PTHR24024:SF15">
    <property type="entry name" value="PULMONARY SURFACTANT-ASSOCIATED PROTEIN D"/>
    <property type="match status" value="1"/>
</dbReference>
<dbReference type="SUPFAM" id="SSF56436">
    <property type="entry name" value="C-type lectin-like"/>
    <property type="match status" value="1"/>
</dbReference>
<dbReference type="Proteomes" id="UP000515145">
    <property type="component" value="Chromosome 19"/>
</dbReference>
<accession>A0A6P7KIM9</accession>
<feature type="domain" description="C-type lectin" evidence="4">
    <location>
        <begin position="151"/>
        <end position="264"/>
    </location>
</feature>